<gene>
    <name evidence="1" type="ORF">E2C01_081980</name>
</gene>
<organism evidence="1 2">
    <name type="scientific">Portunus trituberculatus</name>
    <name type="common">Swimming crab</name>
    <name type="synonym">Neptunus trituberculatus</name>
    <dbReference type="NCBI Taxonomy" id="210409"/>
    <lineage>
        <taxon>Eukaryota</taxon>
        <taxon>Metazoa</taxon>
        <taxon>Ecdysozoa</taxon>
        <taxon>Arthropoda</taxon>
        <taxon>Crustacea</taxon>
        <taxon>Multicrustacea</taxon>
        <taxon>Malacostraca</taxon>
        <taxon>Eumalacostraca</taxon>
        <taxon>Eucarida</taxon>
        <taxon>Decapoda</taxon>
        <taxon>Pleocyemata</taxon>
        <taxon>Brachyura</taxon>
        <taxon>Eubrachyura</taxon>
        <taxon>Portunoidea</taxon>
        <taxon>Portunidae</taxon>
        <taxon>Portuninae</taxon>
        <taxon>Portunus</taxon>
    </lineage>
</organism>
<proteinExistence type="predicted"/>
<dbReference type="AlphaFoldDB" id="A0A5B7IXW6"/>
<keyword evidence="2" id="KW-1185">Reference proteome</keyword>
<evidence type="ECO:0000313" key="2">
    <source>
        <dbReference type="Proteomes" id="UP000324222"/>
    </source>
</evidence>
<name>A0A5B7IXW6_PORTR</name>
<protein>
    <submittedName>
        <fullName evidence="1">Uncharacterized protein</fullName>
    </submittedName>
</protein>
<reference evidence="1 2" key="1">
    <citation type="submission" date="2019-05" db="EMBL/GenBank/DDBJ databases">
        <title>Another draft genome of Portunus trituberculatus and its Hox gene families provides insights of decapod evolution.</title>
        <authorList>
            <person name="Jeong J.-H."/>
            <person name="Song I."/>
            <person name="Kim S."/>
            <person name="Choi T."/>
            <person name="Kim D."/>
            <person name="Ryu S."/>
            <person name="Kim W."/>
        </authorList>
    </citation>
    <scope>NUCLEOTIDE SEQUENCE [LARGE SCALE GENOMIC DNA]</scope>
    <source>
        <tissue evidence="1">Muscle</tissue>
    </source>
</reference>
<sequence>MPSPYFHSSRPQKFHIKSHRPVSILMGTSTLQLPTTTTITTTTTTTITPSGLLVTSVMQDY</sequence>
<accession>A0A5B7IXW6</accession>
<dbReference type="EMBL" id="VSRR010073562">
    <property type="protein sequence ID" value="MPC87129.1"/>
    <property type="molecule type" value="Genomic_DNA"/>
</dbReference>
<dbReference type="Proteomes" id="UP000324222">
    <property type="component" value="Unassembled WGS sequence"/>
</dbReference>
<evidence type="ECO:0000313" key="1">
    <source>
        <dbReference type="EMBL" id="MPC87129.1"/>
    </source>
</evidence>
<comment type="caution">
    <text evidence="1">The sequence shown here is derived from an EMBL/GenBank/DDBJ whole genome shotgun (WGS) entry which is preliminary data.</text>
</comment>